<feature type="signal peptide" evidence="3">
    <location>
        <begin position="1"/>
        <end position="18"/>
    </location>
</feature>
<feature type="region of interest" description="Disordered" evidence="1">
    <location>
        <begin position="216"/>
        <end position="247"/>
    </location>
</feature>
<gene>
    <name evidence="5" type="ORF">EX30DRAFT_348767</name>
</gene>
<evidence type="ECO:0000256" key="3">
    <source>
        <dbReference type="SAM" id="SignalP"/>
    </source>
</evidence>
<dbReference type="AlphaFoldDB" id="A0A4S2MX06"/>
<sequence>MKAVFTLLPLLLATFANAATETAIPIRRLFNNTPVGCYKSKGSMKFMSSDGFNSDGFCGVKCVEEEVASGNMGYSVMAMANEDCYCGNKLPAKADKVDESKCSQPCPGYDERNCGSRLGDYFTVYLTGLEKSPEEETQSSSEPSKTSTDSSLPTSTLPVEPTSPSESNGGGVNKGAVAAGVVVGVLVVLGIGVGAFLVIRKRNREKVEEEYRRSAAAREFAQKPSSDHRLDPGMVQRRDSVGSIADSQDYSRRILKVTNPDG</sequence>
<dbReference type="EMBL" id="ML220120">
    <property type="protein sequence ID" value="TGZ81212.1"/>
    <property type="molecule type" value="Genomic_DNA"/>
</dbReference>
<evidence type="ECO:0000259" key="4">
    <source>
        <dbReference type="PROSITE" id="PS51212"/>
    </source>
</evidence>
<dbReference type="SMART" id="SM00321">
    <property type="entry name" value="WSC"/>
    <property type="match status" value="1"/>
</dbReference>
<feature type="region of interest" description="Disordered" evidence="1">
    <location>
        <begin position="131"/>
        <end position="171"/>
    </location>
</feature>
<feature type="compositionally biased region" description="Basic and acidic residues" evidence="1">
    <location>
        <begin position="225"/>
        <end position="240"/>
    </location>
</feature>
<keyword evidence="3" id="KW-0732">Signal</keyword>
<evidence type="ECO:0000256" key="2">
    <source>
        <dbReference type="SAM" id="Phobius"/>
    </source>
</evidence>
<feature type="domain" description="WSC" evidence="4">
    <location>
        <begin position="31"/>
        <end position="128"/>
    </location>
</feature>
<dbReference type="OrthoDB" id="2019572at2759"/>
<dbReference type="PROSITE" id="PS51212">
    <property type="entry name" value="WSC"/>
    <property type="match status" value="1"/>
</dbReference>
<dbReference type="Proteomes" id="UP000298138">
    <property type="component" value="Unassembled WGS sequence"/>
</dbReference>
<dbReference type="Pfam" id="PF01822">
    <property type="entry name" value="WSC"/>
    <property type="match status" value="1"/>
</dbReference>
<evidence type="ECO:0000313" key="6">
    <source>
        <dbReference type="Proteomes" id="UP000298138"/>
    </source>
</evidence>
<feature type="chain" id="PRO_5020223870" description="WSC domain-containing protein" evidence="3">
    <location>
        <begin position="19"/>
        <end position="262"/>
    </location>
</feature>
<organism evidence="5 6">
    <name type="scientific">Ascodesmis nigricans</name>
    <dbReference type="NCBI Taxonomy" id="341454"/>
    <lineage>
        <taxon>Eukaryota</taxon>
        <taxon>Fungi</taxon>
        <taxon>Dikarya</taxon>
        <taxon>Ascomycota</taxon>
        <taxon>Pezizomycotina</taxon>
        <taxon>Pezizomycetes</taxon>
        <taxon>Pezizales</taxon>
        <taxon>Ascodesmidaceae</taxon>
        <taxon>Ascodesmis</taxon>
    </lineage>
</organism>
<name>A0A4S2MX06_9PEZI</name>
<keyword evidence="2" id="KW-0812">Transmembrane</keyword>
<keyword evidence="2" id="KW-1133">Transmembrane helix</keyword>
<keyword evidence="6" id="KW-1185">Reference proteome</keyword>
<proteinExistence type="predicted"/>
<feature type="compositionally biased region" description="Low complexity" evidence="1">
    <location>
        <begin position="138"/>
        <end position="158"/>
    </location>
</feature>
<feature type="transmembrane region" description="Helical" evidence="2">
    <location>
        <begin position="176"/>
        <end position="199"/>
    </location>
</feature>
<accession>A0A4S2MX06</accession>
<protein>
    <recommendedName>
        <fullName evidence="4">WSC domain-containing protein</fullName>
    </recommendedName>
</protein>
<dbReference type="STRING" id="341454.A0A4S2MX06"/>
<keyword evidence="2" id="KW-0472">Membrane</keyword>
<dbReference type="InParanoid" id="A0A4S2MX06"/>
<evidence type="ECO:0000256" key="1">
    <source>
        <dbReference type="SAM" id="MobiDB-lite"/>
    </source>
</evidence>
<dbReference type="InterPro" id="IPR002889">
    <property type="entry name" value="WSC_carb-bd"/>
</dbReference>
<reference evidence="5 6" key="1">
    <citation type="submission" date="2019-04" db="EMBL/GenBank/DDBJ databases">
        <title>Comparative genomics and transcriptomics to analyze fruiting body development in filamentous ascomycetes.</title>
        <authorList>
            <consortium name="DOE Joint Genome Institute"/>
            <person name="Lutkenhaus R."/>
            <person name="Traeger S."/>
            <person name="Breuer J."/>
            <person name="Kuo A."/>
            <person name="Lipzen A."/>
            <person name="Pangilinan J."/>
            <person name="Dilworth D."/>
            <person name="Sandor L."/>
            <person name="Poggeler S."/>
            <person name="Barry K."/>
            <person name="Grigoriev I.V."/>
            <person name="Nowrousian M."/>
        </authorList>
    </citation>
    <scope>NUCLEOTIDE SEQUENCE [LARGE SCALE GENOMIC DNA]</scope>
    <source>
        <strain evidence="5 6">CBS 389.68</strain>
    </source>
</reference>
<evidence type="ECO:0000313" key="5">
    <source>
        <dbReference type="EMBL" id="TGZ81212.1"/>
    </source>
</evidence>